<accession>A0A1W1YAU4</accession>
<dbReference type="NCBIfam" id="NF040772">
    <property type="entry name" value="double_cubane"/>
    <property type="match status" value="1"/>
</dbReference>
<keyword evidence="4" id="KW-1185">Reference proteome</keyword>
<comment type="similarity">
    <text evidence="2">Belongs to the FldB/FldC dehydratase alpha/beta subunit family.</text>
</comment>
<dbReference type="GO" id="GO:0016836">
    <property type="term" value="F:hydro-lyase activity"/>
    <property type="evidence" value="ECO:0007669"/>
    <property type="project" value="UniProtKB-ARBA"/>
</dbReference>
<dbReference type="Gene3D" id="1.20.1270.370">
    <property type="match status" value="1"/>
</dbReference>
<evidence type="ECO:0000313" key="3">
    <source>
        <dbReference type="EMBL" id="SMC33285.1"/>
    </source>
</evidence>
<reference evidence="3 4" key="1">
    <citation type="submission" date="2017-04" db="EMBL/GenBank/DDBJ databases">
        <authorList>
            <person name="Afonso C.L."/>
            <person name="Miller P.J."/>
            <person name="Scott M.A."/>
            <person name="Spackman E."/>
            <person name="Goraichik I."/>
            <person name="Dimitrov K.M."/>
            <person name="Suarez D.L."/>
            <person name="Swayne D.E."/>
        </authorList>
    </citation>
    <scope>NUCLEOTIDE SEQUENCE [LARGE SCALE GENOMIC DNA]</scope>
    <source>
        <strain evidence="3 4">DSM 5090</strain>
    </source>
</reference>
<evidence type="ECO:0000256" key="2">
    <source>
        <dbReference type="ARBA" id="ARBA00005806"/>
    </source>
</evidence>
<dbReference type="AlphaFoldDB" id="A0A1W1YAU4"/>
<evidence type="ECO:0000313" key="4">
    <source>
        <dbReference type="Proteomes" id="UP000192738"/>
    </source>
</evidence>
<dbReference type="RefSeq" id="WP_217805837.1">
    <property type="nucleotide sequence ID" value="NZ_CP155572.1"/>
</dbReference>
<gene>
    <name evidence="3" type="ORF">SAMN04488500_101195</name>
</gene>
<protein>
    <submittedName>
        <fullName evidence="3">Benzoyl-CoA reductase/2-hydroxyglutaryl-CoA dehydratase subunit, BcrC/BadD/HgdB</fullName>
    </submittedName>
</protein>
<dbReference type="PANTHER" id="PTHR30548">
    <property type="entry name" value="2-HYDROXYGLUTARYL-COA DEHYDRATASE, D-COMPONENT-RELATED"/>
    <property type="match status" value="1"/>
</dbReference>
<sequence length="369" mass="41456">MSDPFTMLKNIKETGKKVVGFYCVYAPQEVVLAADALGFALCATKEEPIADGEKTLPRNFCPLIKSSYGFAVTDKCPYFVHSDIIIGETTCDGKKKMFELMKTFKPVHVMKLPQSYLDESDKAYWLNEVKILKELLEVELGTTITDEKLREAIKILNEERLLMQQLAEYMKNDPVPMTGQDFLKLMWGRNFVTDRADFAEQIKAIISDMEDSVAKGEAAMPKGAKRILVTGVPTGVGAEKVIKIIEDCGAAVVYIENCSGMKQFVTLVDETKPPLEAIAEKYLATPCSCMSPNPIRQQHLVQLVKDYRADGVVDITWQGCHTYNVESRVVKEFLKQNGDIPFLQVETDYSQGDVEQIKTRIQAFLEMMA</sequence>
<name>A0A1W1YAU4_9FIRM</name>
<dbReference type="EMBL" id="FWXI01000001">
    <property type="protein sequence ID" value="SMC33285.1"/>
    <property type="molecule type" value="Genomic_DNA"/>
</dbReference>
<dbReference type="Gene3D" id="3.40.50.11890">
    <property type="match status" value="1"/>
</dbReference>
<dbReference type="Gene3D" id="3.40.50.11900">
    <property type="match status" value="1"/>
</dbReference>
<dbReference type="InterPro" id="IPR047678">
    <property type="entry name" value="YjiM-like"/>
</dbReference>
<proteinExistence type="inferred from homology"/>
<dbReference type="Proteomes" id="UP000192738">
    <property type="component" value="Unassembled WGS sequence"/>
</dbReference>
<comment type="cofactor">
    <cofactor evidence="1">
        <name>[4Fe-4S] cluster</name>
        <dbReference type="ChEBI" id="CHEBI:49883"/>
    </cofactor>
</comment>
<dbReference type="InterPro" id="IPR010327">
    <property type="entry name" value="FldB/FldC_alpha/beta"/>
</dbReference>
<evidence type="ECO:0000256" key="1">
    <source>
        <dbReference type="ARBA" id="ARBA00001966"/>
    </source>
</evidence>
<dbReference type="PANTHER" id="PTHR30548:SF6">
    <property type="entry name" value="DEHYDRATASE SUBUNIT YJIM-RELATED"/>
    <property type="match status" value="1"/>
</dbReference>
<dbReference type="STRING" id="112901.SAMN04488500_101195"/>
<organism evidence="3 4">
    <name type="scientific">Sporomusa malonica</name>
    <dbReference type="NCBI Taxonomy" id="112901"/>
    <lineage>
        <taxon>Bacteria</taxon>
        <taxon>Bacillati</taxon>
        <taxon>Bacillota</taxon>
        <taxon>Negativicutes</taxon>
        <taxon>Selenomonadales</taxon>
        <taxon>Sporomusaceae</taxon>
        <taxon>Sporomusa</taxon>
    </lineage>
</organism>
<dbReference type="Pfam" id="PF06050">
    <property type="entry name" value="HGD-D"/>
    <property type="match status" value="1"/>
</dbReference>